<dbReference type="OrthoDB" id="6750467at2759"/>
<sequence length="184" mass="20863">MKLMVIANLFVIYFCQCEETKMDEEDQQMLKQSILLFGAPRILNDLPGPEFTKKDVDKIPLIIDFRNDNPGKYSFKYYTKLNQLAYVERYEAGELQEIGNQVILKVKGQYAERFERKNGGYYIRTIGYTADEDGYKPFLIDLSTYSTESVYNETVIYRGGGPKGEAKGISSTVLITLTGGNAVG</sequence>
<evidence type="ECO:0008006" key="4">
    <source>
        <dbReference type="Google" id="ProtNLM"/>
    </source>
</evidence>
<dbReference type="InParanoid" id="D6WN90"/>
<dbReference type="Proteomes" id="UP000007266">
    <property type="component" value="Linkage group 5"/>
</dbReference>
<reference evidence="2 3" key="1">
    <citation type="journal article" date="2008" name="Nature">
        <title>The genome of the model beetle and pest Tribolium castaneum.</title>
        <authorList>
            <consortium name="Tribolium Genome Sequencing Consortium"/>
            <person name="Richards S."/>
            <person name="Gibbs R.A."/>
            <person name="Weinstock G.M."/>
            <person name="Brown S.J."/>
            <person name="Denell R."/>
            <person name="Beeman R.W."/>
            <person name="Gibbs R."/>
            <person name="Beeman R.W."/>
            <person name="Brown S.J."/>
            <person name="Bucher G."/>
            <person name="Friedrich M."/>
            <person name="Grimmelikhuijzen C.J."/>
            <person name="Klingler M."/>
            <person name="Lorenzen M."/>
            <person name="Richards S."/>
            <person name="Roth S."/>
            <person name="Schroder R."/>
            <person name="Tautz D."/>
            <person name="Zdobnov E.M."/>
            <person name="Muzny D."/>
            <person name="Gibbs R.A."/>
            <person name="Weinstock G.M."/>
            <person name="Attaway T."/>
            <person name="Bell S."/>
            <person name="Buhay C.J."/>
            <person name="Chandrabose M.N."/>
            <person name="Chavez D."/>
            <person name="Clerk-Blankenburg K.P."/>
            <person name="Cree A."/>
            <person name="Dao M."/>
            <person name="Davis C."/>
            <person name="Chacko J."/>
            <person name="Dinh H."/>
            <person name="Dugan-Rocha S."/>
            <person name="Fowler G."/>
            <person name="Garner T.T."/>
            <person name="Garnes J."/>
            <person name="Gnirke A."/>
            <person name="Hawes A."/>
            <person name="Hernandez J."/>
            <person name="Hines S."/>
            <person name="Holder M."/>
            <person name="Hume J."/>
            <person name="Jhangiani S.N."/>
            <person name="Joshi V."/>
            <person name="Khan Z.M."/>
            <person name="Jackson L."/>
            <person name="Kovar C."/>
            <person name="Kowis A."/>
            <person name="Lee S."/>
            <person name="Lewis L.R."/>
            <person name="Margolis J."/>
            <person name="Morgan M."/>
            <person name="Nazareth L.V."/>
            <person name="Nguyen N."/>
            <person name="Okwuonu G."/>
            <person name="Parker D."/>
            <person name="Richards S."/>
            <person name="Ruiz S.J."/>
            <person name="Santibanez J."/>
            <person name="Savard J."/>
            <person name="Scherer S.E."/>
            <person name="Schneider B."/>
            <person name="Sodergren E."/>
            <person name="Tautz D."/>
            <person name="Vattahil S."/>
            <person name="Villasana D."/>
            <person name="White C.S."/>
            <person name="Wright R."/>
            <person name="Park Y."/>
            <person name="Beeman R.W."/>
            <person name="Lord J."/>
            <person name="Oppert B."/>
            <person name="Lorenzen M."/>
            <person name="Brown S."/>
            <person name="Wang L."/>
            <person name="Savard J."/>
            <person name="Tautz D."/>
            <person name="Richards S."/>
            <person name="Weinstock G."/>
            <person name="Gibbs R.A."/>
            <person name="Liu Y."/>
            <person name="Worley K."/>
            <person name="Weinstock G."/>
            <person name="Elsik C.G."/>
            <person name="Reese J.T."/>
            <person name="Elhaik E."/>
            <person name="Landan G."/>
            <person name="Graur D."/>
            <person name="Arensburger P."/>
            <person name="Atkinson P."/>
            <person name="Beeman R.W."/>
            <person name="Beidler J."/>
            <person name="Brown S.J."/>
            <person name="Demuth J.P."/>
            <person name="Drury D.W."/>
            <person name="Du Y.Z."/>
            <person name="Fujiwara H."/>
            <person name="Lorenzen M."/>
            <person name="Maselli V."/>
            <person name="Osanai M."/>
            <person name="Park Y."/>
            <person name="Robertson H.M."/>
            <person name="Tu Z."/>
            <person name="Wang J.J."/>
            <person name="Wang S."/>
            <person name="Richards S."/>
            <person name="Song H."/>
            <person name="Zhang L."/>
            <person name="Sodergren E."/>
            <person name="Werner D."/>
            <person name="Stanke M."/>
            <person name="Morgenstern B."/>
            <person name="Solovyev V."/>
            <person name="Kosarev P."/>
            <person name="Brown G."/>
            <person name="Chen H.C."/>
            <person name="Ermolaeva O."/>
            <person name="Hlavina W."/>
            <person name="Kapustin Y."/>
            <person name="Kiryutin B."/>
            <person name="Kitts P."/>
            <person name="Maglott D."/>
            <person name="Pruitt K."/>
            <person name="Sapojnikov V."/>
            <person name="Souvorov A."/>
            <person name="Mackey A.J."/>
            <person name="Waterhouse R.M."/>
            <person name="Wyder S."/>
            <person name="Zdobnov E.M."/>
            <person name="Zdobnov E.M."/>
            <person name="Wyder S."/>
            <person name="Kriventseva E.V."/>
            <person name="Kadowaki T."/>
            <person name="Bork P."/>
            <person name="Aranda M."/>
            <person name="Bao R."/>
            <person name="Beermann A."/>
            <person name="Berns N."/>
            <person name="Bolognesi R."/>
            <person name="Bonneton F."/>
            <person name="Bopp D."/>
            <person name="Brown S.J."/>
            <person name="Bucher G."/>
            <person name="Butts T."/>
            <person name="Chaumot A."/>
            <person name="Denell R.E."/>
            <person name="Ferrier D.E."/>
            <person name="Friedrich M."/>
            <person name="Gordon C.M."/>
            <person name="Jindra M."/>
            <person name="Klingler M."/>
            <person name="Lan Q."/>
            <person name="Lattorff H.M."/>
            <person name="Laudet V."/>
            <person name="von Levetsow C."/>
            <person name="Liu Z."/>
            <person name="Lutz R."/>
            <person name="Lynch J.A."/>
            <person name="da Fonseca R.N."/>
            <person name="Posnien N."/>
            <person name="Reuter R."/>
            <person name="Roth S."/>
            <person name="Savard J."/>
            <person name="Schinko J.B."/>
            <person name="Schmitt C."/>
            <person name="Schoppmeier M."/>
            <person name="Schroder R."/>
            <person name="Shippy T.D."/>
            <person name="Simonnet F."/>
            <person name="Marques-Souza H."/>
            <person name="Tautz D."/>
            <person name="Tomoyasu Y."/>
            <person name="Trauner J."/>
            <person name="Van der Zee M."/>
            <person name="Vervoort M."/>
            <person name="Wittkopp N."/>
            <person name="Wimmer E.A."/>
            <person name="Yang X."/>
            <person name="Jones A.K."/>
            <person name="Sattelle D.B."/>
            <person name="Ebert P.R."/>
            <person name="Nelson D."/>
            <person name="Scott J.G."/>
            <person name="Beeman R.W."/>
            <person name="Muthukrishnan S."/>
            <person name="Kramer K.J."/>
            <person name="Arakane Y."/>
            <person name="Beeman R.W."/>
            <person name="Zhu Q."/>
            <person name="Hogenkamp D."/>
            <person name="Dixit R."/>
            <person name="Oppert B."/>
            <person name="Jiang H."/>
            <person name="Zou Z."/>
            <person name="Marshall J."/>
            <person name="Elpidina E."/>
            <person name="Vinokurov K."/>
            <person name="Oppert C."/>
            <person name="Zou Z."/>
            <person name="Evans J."/>
            <person name="Lu Z."/>
            <person name="Zhao P."/>
            <person name="Sumathipala N."/>
            <person name="Altincicek B."/>
            <person name="Vilcinskas A."/>
            <person name="Williams M."/>
            <person name="Hultmark D."/>
            <person name="Hetru C."/>
            <person name="Jiang H."/>
            <person name="Grimmelikhuijzen C.J."/>
            <person name="Hauser F."/>
            <person name="Cazzamali G."/>
            <person name="Williamson M."/>
            <person name="Park Y."/>
            <person name="Li B."/>
            <person name="Tanaka Y."/>
            <person name="Predel R."/>
            <person name="Neupert S."/>
            <person name="Schachtner J."/>
            <person name="Verleyen P."/>
            <person name="Raible F."/>
            <person name="Bork P."/>
            <person name="Friedrich M."/>
            <person name="Walden K.K."/>
            <person name="Robertson H.M."/>
            <person name="Angeli S."/>
            <person name="Foret S."/>
            <person name="Bucher G."/>
            <person name="Schuetz S."/>
            <person name="Maleszka R."/>
            <person name="Wimmer E.A."/>
            <person name="Beeman R.W."/>
            <person name="Lorenzen M."/>
            <person name="Tomoyasu Y."/>
            <person name="Miller S.C."/>
            <person name="Grossmann D."/>
            <person name="Bucher G."/>
        </authorList>
    </citation>
    <scope>NUCLEOTIDE SEQUENCE [LARGE SCALE GENOMIC DNA]</scope>
    <source>
        <strain evidence="2 3">Georgia GA2</strain>
    </source>
</reference>
<dbReference type="GO" id="GO:0008010">
    <property type="term" value="F:structural constituent of chitin-based larval cuticle"/>
    <property type="evidence" value="ECO:0000318"/>
    <property type="project" value="GO_Central"/>
</dbReference>
<keyword evidence="1" id="KW-0732">Signal</keyword>
<name>D6WN90_TRICA</name>
<reference evidence="2 3" key="2">
    <citation type="journal article" date="2010" name="Nucleic Acids Res.">
        <title>BeetleBase in 2010: revisions to provide comprehensive genomic information for Tribolium castaneum.</title>
        <authorList>
            <person name="Kim H.S."/>
            <person name="Murphy T."/>
            <person name="Xia J."/>
            <person name="Caragea D."/>
            <person name="Park Y."/>
            <person name="Beeman R.W."/>
            <person name="Lorenzen M.D."/>
            <person name="Butcher S."/>
            <person name="Manak J.R."/>
            <person name="Brown S.J."/>
        </authorList>
    </citation>
    <scope>GENOME REANNOTATION</scope>
    <source>
        <strain evidence="2 3">Georgia GA2</strain>
    </source>
</reference>
<proteinExistence type="predicted"/>
<evidence type="ECO:0000313" key="2">
    <source>
        <dbReference type="EMBL" id="EFA03080.2"/>
    </source>
</evidence>
<dbReference type="AlphaFoldDB" id="D6WN90"/>
<dbReference type="GO" id="GO:0062129">
    <property type="term" value="C:chitin-based extracellular matrix"/>
    <property type="evidence" value="ECO:0000318"/>
    <property type="project" value="GO_Central"/>
</dbReference>
<dbReference type="HOGENOM" id="CLU_1629215_0_0_1"/>
<protein>
    <recommendedName>
        <fullName evidence="4">Lipoprotein</fullName>
    </recommendedName>
</protein>
<keyword evidence="3" id="KW-1185">Reference proteome</keyword>
<organism evidence="2 3">
    <name type="scientific">Tribolium castaneum</name>
    <name type="common">Red flour beetle</name>
    <dbReference type="NCBI Taxonomy" id="7070"/>
    <lineage>
        <taxon>Eukaryota</taxon>
        <taxon>Metazoa</taxon>
        <taxon>Ecdysozoa</taxon>
        <taxon>Arthropoda</taxon>
        <taxon>Hexapoda</taxon>
        <taxon>Insecta</taxon>
        <taxon>Pterygota</taxon>
        <taxon>Neoptera</taxon>
        <taxon>Endopterygota</taxon>
        <taxon>Coleoptera</taxon>
        <taxon>Polyphaga</taxon>
        <taxon>Cucujiformia</taxon>
        <taxon>Tenebrionidae</taxon>
        <taxon>Tenebrionidae incertae sedis</taxon>
        <taxon>Tribolium</taxon>
    </lineage>
</organism>
<feature type="signal peptide" evidence="1">
    <location>
        <begin position="1"/>
        <end position="17"/>
    </location>
</feature>
<evidence type="ECO:0000313" key="3">
    <source>
        <dbReference type="Proteomes" id="UP000007266"/>
    </source>
</evidence>
<dbReference type="KEGG" id="tca:100141704"/>
<accession>D6WN90</accession>
<evidence type="ECO:0000256" key="1">
    <source>
        <dbReference type="SAM" id="SignalP"/>
    </source>
</evidence>
<dbReference type="EMBL" id="KQ971342">
    <property type="protein sequence ID" value="EFA03080.2"/>
    <property type="molecule type" value="Genomic_DNA"/>
</dbReference>
<feature type="chain" id="PRO_5007310777" description="Lipoprotein" evidence="1">
    <location>
        <begin position="18"/>
        <end position="184"/>
    </location>
</feature>
<gene>
    <name evidence="2" type="primary">AUGUSTUS-3.0.2_10954</name>
    <name evidence="2" type="ORF">TcasGA2_TC010954</name>
</gene>